<keyword evidence="6" id="KW-0969">Cilium</keyword>
<dbReference type="InterPro" id="IPR001444">
    <property type="entry name" value="Flag_bb_rod_N"/>
</dbReference>
<accession>A0A845EUI4</accession>
<comment type="similarity">
    <text evidence="1 2">Belongs to the flagella basal body rod proteins family.</text>
</comment>
<dbReference type="SUPFAM" id="SSF117143">
    <property type="entry name" value="Flagellar hook protein flgE"/>
    <property type="match status" value="1"/>
</dbReference>
<evidence type="ECO:0000259" key="4">
    <source>
        <dbReference type="Pfam" id="PF06429"/>
    </source>
</evidence>
<organism evidence="6 7">
    <name type="scientific">Guptibacillus hwajinpoensis</name>
    <dbReference type="NCBI Taxonomy" id="208199"/>
    <lineage>
        <taxon>Bacteria</taxon>
        <taxon>Bacillati</taxon>
        <taxon>Bacillota</taxon>
        <taxon>Bacilli</taxon>
        <taxon>Bacillales</taxon>
        <taxon>Guptibacillaceae</taxon>
        <taxon>Guptibacillus</taxon>
    </lineage>
</organism>
<feature type="domain" description="Flagellar hook protein FlgE/F/G-like D1" evidence="5">
    <location>
        <begin position="104"/>
        <end position="166"/>
    </location>
</feature>
<comment type="caution">
    <text evidence="6">The sequence shown here is derived from an EMBL/GenBank/DDBJ whole genome shotgun (WGS) entry which is preliminary data.</text>
</comment>
<dbReference type="PANTHER" id="PTHR30435">
    <property type="entry name" value="FLAGELLAR PROTEIN"/>
    <property type="match status" value="1"/>
</dbReference>
<dbReference type="GO" id="GO:0009425">
    <property type="term" value="C:bacterial-type flagellum basal body"/>
    <property type="evidence" value="ECO:0007669"/>
    <property type="project" value="UniProtKB-SubCell"/>
</dbReference>
<dbReference type="Proteomes" id="UP000447833">
    <property type="component" value="Unassembled WGS sequence"/>
</dbReference>
<comment type="subcellular location">
    <subcellularLocation>
        <location evidence="2">Bacterial flagellum basal body</location>
    </subcellularLocation>
</comment>
<keyword evidence="6" id="KW-0966">Cell projection</keyword>
<evidence type="ECO:0000259" key="5">
    <source>
        <dbReference type="Pfam" id="PF22692"/>
    </source>
</evidence>
<evidence type="ECO:0000313" key="6">
    <source>
        <dbReference type="EMBL" id="MYL62456.1"/>
    </source>
</evidence>
<dbReference type="EMBL" id="WMEY01000001">
    <property type="protein sequence ID" value="MYL62456.1"/>
    <property type="molecule type" value="Genomic_DNA"/>
</dbReference>
<dbReference type="InterPro" id="IPR010930">
    <property type="entry name" value="Flg_bb/hook_C_dom"/>
</dbReference>
<evidence type="ECO:0000313" key="7">
    <source>
        <dbReference type="Proteomes" id="UP000447833"/>
    </source>
</evidence>
<proteinExistence type="inferred from homology"/>
<dbReference type="GO" id="GO:0071978">
    <property type="term" value="P:bacterial-type flagellum-dependent swarming motility"/>
    <property type="evidence" value="ECO:0007669"/>
    <property type="project" value="TreeGrafter"/>
</dbReference>
<evidence type="ECO:0000256" key="2">
    <source>
        <dbReference type="RuleBase" id="RU362116"/>
    </source>
</evidence>
<name>A0A845EUI4_9BACL</name>
<dbReference type="Pfam" id="PF00460">
    <property type="entry name" value="Flg_bb_rod"/>
    <property type="match status" value="1"/>
</dbReference>
<dbReference type="RefSeq" id="WP_160918275.1">
    <property type="nucleotide sequence ID" value="NZ_WMEY01000001.1"/>
</dbReference>
<keyword evidence="6" id="KW-0282">Flagellum</keyword>
<feature type="domain" description="Flagellar basal body rod protein N-terminal" evidence="3">
    <location>
        <begin position="5"/>
        <end position="35"/>
    </location>
</feature>
<dbReference type="InterPro" id="IPR020013">
    <property type="entry name" value="Flagellar_FlgE/F/G"/>
</dbReference>
<protein>
    <submittedName>
        <fullName evidence="6">Flagellar hook-basal body complex protein</fullName>
    </submittedName>
</protein>
<evidence type="ECO:0000259" key="3">
    <source>
        <dbReference type="Pfam" id="PF00460"/>
    </source>
</evidence>
<dbReference type="Pfam" id="PF22692">
    <property type="entry name" value="LlgE_F_G_D1"/>
    <property type="match status" value="1"/>
</dbReference>
<dbReference type="InterPro" id="IPR037925">
    <property type="entry name" value="FlgE/F/G-like"/>
</dbReference>
<reference evidence="6 7" key="1">
    <citation type="submission" date="2019-11" db="EMBL/GenBank/DDBJ databases">
        <title>Genome sequences of 17 halophilic strains isolated from different environments.</title>
        <authorList>
            <person name="Furrow R.E."/>
        </authorList>
    </citation>
    <scope>NUCLEOTIDE SEQUENCE [LARGE SCALE GENOMIC DNA]</scope>
    <source>
        <strain evidence="6 7">22506_14_FS</strain>
    </source>
</reference>
<feature type="domain" description="Flagellar basal-body/hook protein C-terminal" evidence="4">
    <location>
        <begin position="219"/>
        <end position="263"/>
    </location>
</feature>
<dbReference type="InterPro" id="IPR053967">
    <property type="entry name" value="LlgE_F_G-like_D1"/>
</dbReference>
<evidence type="ECO:0000256" key="1">
    <source>
        <dbReference type="ARBA" id="ARBA00009677"/>
    </source>
</evidence>
<dbReference type="AlphaFoldDB" id="A0A845EUI4"/>
<dbReference type="PANTHER" id="PTHR30435:SF19">
    <property type="entry name" value="FLAGELLAR BASAL-BODY ROD PROTEIN FLGG"/>
    <property type="match status" value="1"/>
</dbReference>
<gene>
    <name evidence="6" type="ORF">GLW07_03695</name>
</gene>
<dbReference type="Pfam" id="PF06429">
    <property type="entry name" value="Flg_bbr_C"/>
    <property type="match status" value="1"/>
</dbReference>
<dbReference type="NCBIfam" id="TIGR03506">
    <property type="entry name" value="FlgEFG_subfam"/>
    <property type="match status" value="1"/>
</dbReference>
<sequence length="266" mass="29067">MNIQMATASSSLSQTQKKIDTIANNIANVNTAGYKSREATFQNLLTQTYANQTGEATEPGRETPENLRVGFGSKVGLTALNNKQGPAQETGRDLDVMLEGENIYFRIQNGDAVNYTRDGSFEIQNQNGGFSLVTSRGNAILDTNGNAITFDRNPSEISITEAGELVATDANGNDQTFQLSIAKIDRPQSLVNVGGNEFSLQENGELELVAINGEEYKTRQGYLEMSNVDLTNETTEMISTQRLLQFQSQAIKMADEMMGLANTIKR</sequence>
<keyword evidence="2" id="KW-0975">Bacterial flagellum</keyword>